<dbReference type="EMBL" id="JANYMP010000031">
    <property type="protein sequence ID" value="MCS7483323.1"/>
    <property type="molecule type" value="Genomic_DNA"/>
</dbReference>
<dbReference type="AlphaFoldDB" id="A0A9X2VX61"/>
<protein>
    <submittedName>
        <fullName evidence="1">Uncharacterized protein</fullName>
    </submittedName>
</protein>
<comment type="caution">
    <text evidence="1">The sequence shown here is derived from an EMBL/GenBank/DDBJ whole genome shotgun (WGS) entry which is preliminary data.</text>
</comment>
<name>A0A9X2VX61_9PSEU</name>
<sequence>MNIALVKESAKALVKLQDDTGLKKVDIVNRAIQLYEFIAGELKAGRQVVVRDDDGHDVLVKIFM</sequence>
<gene>
    <name evidence="1" type="ORF">NZH93_41310</name>
</gene>
<proteinExistence type="predicted"/>
<dbReference type="Proteomes" id="UP001141259">
    <property type="component" value="Unassembled WGS sequence"/>
</dbReference>
<evidence type="ECO:0000313" key="1">
    <source>
        <dbReference type="EMBL" id="MCS7483323.1"/>
    </source>
</evidence>
<dbReference type="RefSeq" id="WP_259628783.1">
    <property type="nucleotide sequence ID" value="NZ_JANYMP010000031.1"/>
</dbReference>
<accession>A0A9X2VX61</accession>
<reference evidence="1" key="1">
    <citation type="submission" date="2022-08" db="EMBL/GenBank/DDBJ databases">
        <authorList>
            <person name="Tistechok S."/>
            <person name="Samborskyy M."/>
            <person name="Roman I."/>
        </authorList>
    </citation>
    <scope>NUCLEOTIDE SEQUENCE</scope>
    <source>
        <strain evidence="1">DSM 103496</strain>
    </source>
</reference>
<evidence type="ECO:0000313" key="2">
    <source>
        <dbReference type="Proteomes" id="UP001141259"/>
    </source>
</evidence>
<organism evidence="1 2">
    <name type="scientific">Umezawaea endophytica</name>
    <dbReference type="NCBI Taxonomy" id="1654476"/>
    <lineage>
        <taxon>Bacteria</taxon>
        <taxon>Bacillati</taxon>
        <taxon>Actinomycetota</taxon>
        <taxon>Actinomycetes</taxon>
        <taxon>Pseudonocardiales</taxon>
        <taxon>Pseudonocardiaceae</taxon>
        <taxon>Umezawaea</taxon>
    </lineage>
</organism>
<keyword evidence="2" id="KW-1185">Reference proteome</keyword>